<dbReference type="Proteomes" id="UP000663505">
    <property type="component" value="Chromosome"/>
</dbReference>
<evidence type="ECO:0000256" key="8">
    <source>
        <dbReference type="SAM" id="Phobius"/>
    </source>
</evidence>
<dbReference type="AlphaFoldDB" id="A0A9X7W1T2"/>
<protein>
    <recommendedName>
        <fullName evidence="9">Pycsar effector protein domain-containing protein</fullName>
    </recommendedName>
</protein>
<dbReference type="Pfam" id="PF18967">
    <property type="entry name" value="PycTM"/>
    <property type="match status" value="1"/>
</dbReference>
<reference evidence="10 11" key="1">
    <citation type="submission" date="2021-02" db="EMBL/GenBank/DDBJ databases">
        <title>Alicyclobacillus curvatus sp. nov. and Alicyclobacillus mengziensis sp. nov., two acidophilic bacteria isolated from acid mine drainage.</title>
        <authorList>
            <person name="Huang Y."/>
        </authorList>
    </citation>
    <scope>NUCLEOTIDE SEQUENCE [LARGE SCALE GENOMIC DNA]</scope>
    <source>
        <strain evidence="10 11">S30H14</strain>
    </source>
</reference>
<keyword evidence="11" id="KW-1185">Reference proteome</keyword>
<keyword evidence="5 8" id="KW-1133">Transmembrane helix</keyword>
<sequence length="161" mass="18133">MKVDDFNKNEMSYLNDYIKFADTKAGALVGLDGLMLKFDLNQFATPLTYTPSQLIGILALVILLLAIVLDVLVVFPRTGSKPRRGAIFWDNVVQFKRAAQYQSYVLGLDENELNKIMAEQNFHLAETAHRKYHVLKSAFWASAFGAIIVLLTAILPHITHH</sequence>
<evidence type="ECO:0000313" key="11">
    <source>
        <dbReference type="Proteomes" id="UP000663505"/>
    </source>
</evidence>
<feature type="transmembrane region" description="Helical" evidence="8">
    <location>
        <begin position="54"/>
        <end position="75"/>
    </location>
</feature>
<evidence type="ECO:0000256" key="7">
    <source>
        <dbReference type="ARBA" id="ARBA00023136"/>
    </source>
</evidence>
<proteinExistence type="predicted"/>
<name>A0A9X7W1T2_9BACL</name>
<dbReference type="GO" id="GO:0005886">
    <property type="term" value="C:plasma membrane"/>
    <property type="evidence" value="ECO:0007669"/>
    <property type="project" value="UniProtKB-SubCell"/>
</dbReference>
<keyword evidence="7 8" id="KW-0472">Membrane</keyword>
<dbReference type="EMBL" id="CP071182">
    <property type="protein sequence ID" value="QSO49183.1"/>
    <property type="molecule type" value="Genomic_DNA"/>
</dbReference>
<keyword evidence="4" id="KW-0547">Nucleotide-binding</keyword>
<comment type="subcellular location">
    <subcellularLocation>
        <location evidence="1">Cell membrane</location>
    </subcellularLocation>
</comment>
<organism evidence="10 11">
    <name type="scientific">Alicyclobacillus mengziensis</name>
    <dbReference type="NCBI Taxonomy" id="2931921"/>
    <lineage>
        <taxon>Bacteria</taxon>
        <taxon>Bacillati</taxon>
        <taxon>Bacillota</taxon>
        <taxon>Bacilli</taxon>
        <taxon>Bacillales</taxon>
        <taxon>Alicyclobacillaceae</taxon>
        <taxon>Alicyclobacillus</taxon>
    </lineage>
</organism>
<feature type="transmembrane region" description="Helical" evidence="8">
    <location>
        <begin position="138"/>
        <end position="158"/>
    </location>
</feature>
<keyword evidence="2" id="KW-1003">Cell membrane</keyword>
<keyword evidence="6" id="KW-0051">Antiviral defense</keyword>
<keyword evidence="3 8" id="KW-0812">Transmembrane</keyword>
<dbReference type="GO" id="GO:0000166">
    <property type="term" value="F:nucleotide binding"/>
    <property type="evidence" value="ECO:0007669"/>
    <property type="project" value="UniProtKB-KW"/>
</dbReference>
<gene>
    <name evidence="10" type="ORF">JZ786_09820</name>
</gene>
<evidence type="ECO:0000313" key="10">
    <source>
        <dbReference type="EMBL" id="QSO49183.1"/>
    </source>
</evidence>
<evidence type="ECO:0000256" key="1">
    <source>
        <dbReference type="ARBA" id="ARBA00004236"/>
    </source>
</evidence>
<evidence type="ECO:0000256" key="3">
    <source>
        <dbReference type="ARBA" id="ARBA00022692"/>
    </source>
</evidence>
<evidence type="ECO:0000256" key="4">
    <source>
        <dbReference type="ARBA" id="ARBA00022741"/>
    </source>
</evidence>
<dbReference type="KEGG" id="afx:JZ786_09820"/>
<evidence type="ECO:0000259" key="9">
    <source>
        <dbReference type="Pfam" id="PF18967"/>
    </source>
</evidence>
<evidence type="ECO:0000256" key="6">
    <source>
        <dbReference type="ARBA" id="ARBA00023118"/>
    </source>
</evidence>
<dbReference type="InterPro" id="IPR043760">
    <property type="entry name" value="PycTM_dom"/>
</dbReference>
<evidence type="ECO:0000256" key="5">
    <source>
        <dbReference type="ARBA" id="ARBA00022989"/>
    </source>
</evidence>
<dbReference type="RefSeq" id="WP_206658496.1">
    <property type="nucleotide sequence ID" value="NZ_CP071182.1"/>
</dbReference>
<accession>A0A9X7W1T2</accession>
<evidence type="ECO:0000256" key="2">
    <source>
        <dbReference type="ARBA" id="ARBA00022475"/>
    </source>
</evidence>
<feature type="domain" description="Pycsar effector protein" evidence="9">
    <location>
        <begin position="10"/>
        <end position="154"/>
    </location>
</feature>
<dbReference type="GO" id="GO:0051607">
    <property type="term" value="P:defense response to virus"/>
    <property type="evidence" value="ECO:0007669"/>
    <property type="project" value="UniProtKB-KW"/>
</dbReference>